<dbReference type="EnsemblPlants" id="AET4Gv20584900.2">
    <property type="protein sequence ID" value="AET4Gv20584900.2"/>
    <property type="gene ID" value="AET4Gv20584900"/>
</dbReference>
<dbReference type="Gramene" id="AET4Gv20584900.2">
    <property type="protein sequence ID" value="AET4Gv20584900.2"/>
    <property type="gene ID" value="AET4Gv20584900"/>
</dbReference>
<name>A0A453IJP9_AEGTS</name>
<reference evidence="3" key="1">
    <citation type="journal article" date="2014" name="Science">
        <title>Ancient hybridizations among the ancestral genomes of bread wheat.</title>
        <authorList>
            <consortium name="International Wheat Genome Sequencing Consortium,"/>
            <person name="Marcussen T."/>
            <person name="Sandve S.R."/>
            <person name="Heier L."/>
            <person name="Spannagl M."/>
            <person name="Pfeifer M."/>
            <person name="Jakobsen K.S."/>
            <person name="Wulff B.B."/>
            <person name="Steuernagel B."/>
            <person name="Mayer K.F."/>
            <person name="Olsen O.A."/>
        </authorList>
    </citation>
    <scope>NUCLEOTIDE SEQUENCE [LARGE SCALE GENOMIC DNA]</scope>
    <source>
        <strain evidence="3">cv. AL8/78</strain>
    </source>
</reference>
<organism evidence="2 3">
    <name type="scientific">Aegilops tauschii subsp. strangulata</name>
    <name type="common">Goatgrass</name>
    <dbReference type="NCBI Taxonomy" id="200361"/>
    <lineage>
        <taxon>Eukaryota</taxon>
        <taxon>Viridiplantae</taxon>
        <taxon>Streptophyta</taxon>
        <taxon>Embryophyta</taxon>
        <taxon>Tracheophyta</taxon>
        <taxon>Spermatophyta</taxon>
        <taxon>Magnoliopsida</taxon>
        <taxon>Liliopsida</taxon>
        <taxon>Poales</taxon>
        <taxon>Poaceae</taxon>
        <taxon>BOP clade</taxon>
        <taxon>Pooideae</taxon>
        <taxon>Triticodae</taxon>
        <taxon>Triticeae</taxon>
        <taxon>Triticinae</taxon>
        <taxon>Aegilops</taxon>
    </lineage>
</organism>
<proteinExistence type="predicted"/>
<protein>
    <recommendedName>
        <fullName evidence="4">Endonuclease/exonuclease/phosphatase domain-containing protein</fullName>
    </recommendedName>
</protein>
<reference evidence="2" key="4">
    <citation type="submission" date="2019-03" db="UniProtKB">
        <authorList>
            <consortium name="EnsemblPlants"/>
        </authorList>
    </citation>
    <scope>IDENTIFICATION</scope>
</reference>
<sequence>MSVLDRVFVDPEWELKFPLASLRAITRVGSDHVPLLLSTENDRPHLLLASISSPFGSTRLGLPTLSMPAGWPRVTPLSAPSPLLTPGSSVLSSLGSL</sequence>
<reference evidence="2" key="3">
    <citation type="journal article" date="2017" name="Nature">
        <title>Genome sequence of the progenitor of the wheat D genome Aegilops tauschii.</title>
        <authorList>
            <person name="Luo M.C."/>
            <person name="Gu Y.Q."/>
            <person name="Puiu D."/>
            <person name="Wang H."/>
            <person name="Twardziok S.O."/>
            <person name="Deal K.R."/>
            <person name="Huo N."/>
            <person name="Zhu T."/>
            <person name="Wang L."/>
            <person name="Wang Y."/>
            <person name="McGuire P.E."/>
            <person name="Liu S."/>
            <person name="Long H."/>
            <person name="Ramasamy R.K."/>
            <person name="Rodriguez J.C."/>
            <person name="Van S.L."/>
            <person name="Yuan L."/>
            <person name="Wang Z."/>
            <person name="Xia Z."/>
            <person name="Xiao L."/>
            <person name="Anderson O.D."/>
            <person name="Ouyang S."/>
            <person name="Liang Y."/>
            <person name="Zimin A.V."/>
            <person name="Pertea G."/>
            <person name="Qi P."/>
            <person name="Bennetzen J.L."/>
            <person name="Dai X."/>
            <person name="Dawson M.W."/>
            <person name="Muller H.G."/>
            <person name="Kugler K."/>
            <person name="Rivarola-Duarte L."/>
            <person name="Spannagl M."/>
            <person name="Mayer K.F.X."/>
            <person name="Lu F.H."/>
            <person name="Bevan M.W."/>
            <person name="Leroy P."/>
            <person name="Li P."/>
            <person name="You F.M."/>
            <person name="Sun Q."/>
            <person name="Liu Z."/>
            <person name="Lyons E."/>
            <person name="Wicker T."/>
            <person name="Salzberg S.L."/>
            <person name="Devos K.M."/>
            <person name="Dvorak J."/>
        </authorList>
    </citation>
    <scope>NUCLEOTIDE SEQUENCE [LARGE SCALE GENOMIC DNA]</scope>
    <source>
        <strain evidence="2">cv. AL8/78</strain>
    </source>
</reference>
<feature type="region of interest" description="Disordered" evidence="1">
    <location>
        <begin position="78"/>
        <end position="97"/>
    </location>
</feature>
<reference evidence="3" key="2">
    <citation type="journal article" date="2017" name="Nat. Plants">
        <title>The Aegilops tauschii genome reveals multiple impacts of transposons.</title>
        <authorList>
            <person name="Zhao G."/>
            <person name="Zou C."/>
            <person name="Li K."/>
            <person name="Wang K."/>
            <person name="Li T."/>
            <person name="Gao L."/>
            <person name="Zhang X."/>
            <person name="Wang H."/>
            <person name="Yang Z."/>
            <person name="Liu X."/>
            <person name="Jiang W."/>
            <person name="Mao L."/>
            <person name="Kong X."/>
            <person name="Jiao Y."/>
            <person name="Jia J."/>
        </authorList>
    </citation>
    <scope>NUCLEOTIDE SEQUENCE [LARGE SCALE GENOMIC DNA]</scope>
    <source>
        <strain evidence="3">cv. AL8/78</strain>
    </source>
</reference>
<accession>A0A453IJP9</accession>
<evidence type="ECO:0000313" key="2">
    <source>
        <dbReference type="EnsemblPlants" id="AET4Gv20584900.2"/>
    </source>
</evidence>
<evidence type="ECO:0008006" key="4">
    <source>
        <dbReference type="Google" id="ProtNLM"/>
    </source>
</evidence>
<dbReference type="AlphaFoldDB" id="A0A453IJP9"/>
<evidence type="ECO:0000256" key="1">
    <source>
        <dbReference type="SAM" id="MobiDB-lite"/>
    </source>
</evidence>
<reference evidence="2" key="5">
    <citation type="journal article" date="2021" name="G3 (Bethesda)">
        <title>Aegilops tauschii genome assembly Aet v5.0 features greater sequence contiguity and improved annotation.</title>
        <authorList>
            <person name="Wang L."/>
            <person name="Zhu T."/>
            <person name="Rodriguez J.C."/>
            <person name="Deal K.R."/>
            <person name="Dubcovsky J."/>
            <person name="McGuire P.E."/>
            <person name="Lux T."/>
            <person name="Spannagl M."/>
            <person name="Mayer K.F.X."/>
            <person name="Baldrich P."/>
            <person name="Meyers B.C."/>
            <person name="Huo N."/>
            <person name="Gu Y.Q."/>
            <person name="Zhou H."/>
            <person name="Devos K.M."/>
            <person name="Bennetzen J.L."/>
            <person name="Unver T."/>
            <person name="Budak H."/>
            <person name="Gulick P.J."/>
            <person name="Galiba G."/>
            <person name="Kalapos B."/>
            <person name="Nelson D.R."/>
            <person name="Li P."/>
            <person name="You F.M."/>
            <person name="Luo M.C."/>
            <person name="Dvorak J."/>
        </authorList>
    </citation>
    <scope>NUCLEOTIDE SEQUENCE [LARGE SCALE GENOMIC DNA]</scope>
    <source>
        <strain evidence="2">cv. AL8/78</strain>
    </source>
</reference>
<dbReference type="Proteomes" id="UP000015105">
    <property type="component" value="Chromosome 4D"/>
</dbReference>
<keyword evidence="3" id="KW-1185">Reference proteome</keyword>
<evidence type="ECO:0000313" key="3">
    <source>
        <dbReference type="Proteomes" id="UP000015105"/>
    </source>
</evidence>